<dbReference type="Pfam" id="PF00514">
    <property type="entry name" value="Arm"/>
    <property type="match status" value="2"/>
</dbReference>
<dbReference type="OrthoDB" id="7537227at2759"/>
<dbReference type="EMBL" id="JABANP010000221">
    <property type="protein sequence ID" value="KAF4686452.1"/>
    <property type="molecule type" value="Genomic_DNA"/>
</dbReference>
<reference evidence="1 2" key="1">
    <citation type="submission" date="2020-04" db="EMBL/GenBank/DDBJ databases">
        <title>Perkinsus olseni comparative genomics.</title>
        <authorList>
            <person name="Bogema D.R."/>
        </authorList>
    </citation>
    <scope>NUCLEOTIDE SEQUENCE [LARGE SCALE GENOMIC DNA]</scope>
    <source>
        <strain evidence="1">00978-12</strain>
    </source>
</reference>
<dbReference type="InterPro" id="IPR000225">
    <property type="entry name" value="Armadillo"/>
</dbReference>
<gene>
    <name evidence="1" type="primary">SPAG6</name>
    <name evidence="1" type="ORF">FOZ60_005214</name>
</gene>
<name>A0A7J6NRE4_PEROL</name>
<dbReference type="Gene3D" id="1.25.10.10">
    <property type="entry name" value="Leucine-rich Repeat Variant"/>
    <property type="match status" value="2"/>
</dbReference>
<dbReference type="PANTHER" id="PTHR23314:SF0">
    <property type="entry name" value="SPERM-ASSOCIATED ANTIGEN 6"/>
    <property type="match status" value="1"/>
</dbReference>
<dbReference type="Proteomes" id="UP000541610">
    <property type="component" value="Unassembled WGS sequence"/>
</dbReference>
<accession>A0A7J6NRE4</accession>
<evidence type="ECO:0000313" key="2">
    <source>
        <dbReference type="Proteomes" id="UP000541610"/>
    </source>
</evidence>
<proteinExistence type="predicted"/>
<dbReference type="InterPro" id="IPR011989">
    <property type="entry name" value="ARM-like"/>
</dbReference>
<evidence type="ECO:0000313" key="1">
    <source>
        <dbReference type="EMBL" id="KAF4686452.1"/>
    </source>
</evidence>
<comment type="caution">
    <text evidence="1">The sequence shown here is derived from an EMBL/GenBank/DDBJ whole genome shotgun (WGS) entry which is preliminary data.</text>
</comment>
<sequence>MSRAILQVFEEYQQSRVTFVQTVAELANRPQNIDTLQNAGVMALLRPLLLDNVASIQQSAALALGRLANHSDELAESVVTHEILPQLVHGLGQQNRFFKKAAAFVLRAVAKHSPQLAQAVVDSGALESLVECLEDFDPSVKEASAWALGYIARHTKELALAVVDAGAVPLLVLCFQEPELTLKRMSASALADIAKHTPELAQTVVDAGGVSLIARELGHADSGLKRQVCSCLGQVAKHNVDLAEVVVEAEVFPRILHCLKDVNEHVRKNAATCIREIARHTPDLAKLIVNAGGVAAVVDYITEARGNNRLPGIMSLGFIAAFSETLALAVIVSKGIPPFEGCPHQRTGGSPQGSECLVVPPSTGFPPSRSLRSLGQIGRHGPDHSRALAEADVLRRLLAVYLHQDSSEDLKTKAKRALKSVIQKCTHLPALEPLLQEAPPNIQKYVVHQFAKVLPNDQQARRSFVQSGGLQKVQEINAEVGSQLRDYIDQVNQMYPPEIVNYYSPSYPEQLLRKLEDYTPAAAS</sequence>
<dbReference type="PANTHER" id="PTHR23314">
    <property type="entry name" value="SPERM-ASSOCIATED ANTIGEN 6 ARMADILLO REPEAT-CONTAINING"/>
    <property type="match status" value="1"/>
</dbReference>
<dbReference type="GO" id="GO:0015630">
    <property type="term" value="C:microtubule cytoskeleton"/>
    <property type="evidence" value="ECO:0007669"/>
    <property type="project" value="TreeGrafter"/>
</dbReference>
<dbReference type="InterPro" id="IPR016024">
    <property type="entry name" value="ARM-type_fold"/>
</dbReference>
<dbReference type="GO" id="GO:0008017">
    <property type="term" value="F:microtubule binding"/>
    <property type="evidence" value="ECO:0007669"/>
    <property type="project" value="TreeGrafter"/>
</dbReference>
<organism evidence="1 2">
    <name type="scientific">Perkinsus olseni</name>
    <name type="common">Perkinsus atlanticus</name>
    <dbReference type="NCBI Taxonomy" id="32597"/>
    <lineage>
        <taxon>Eukaryota</taxon>
        <taxon>Sar</taxon>
        <taxon>Alveolata</taxon>
        <taxon>Perkinsozoa</taxon>
        <taxon>Perkinsea</taxon>
        <taxon>Perkinsida</taxon>
        <taxon>Perkinsidae</taxon>
        <taxon>Perkinsus</taxon>
    </lineage>
</organism>
<dbReference type="GO" id="GO:0003341">
    <property type="term" value="P:cilium movement"/>
    <property type="evidence" value="ECO:0007669"/>
    <property type="project" value="TreeGrafter"/>
</dbReference>
<protein>
    <submittedName>
        <fullName evidence="1">Sperm-associated antigen 6</fullName>
    </submittedName>
</protein>
<dbReference type="AlphaFoldDB" id="A0A7J6NRE4"/>
<dbReference type="SMART" id="SM00185">
    <property type="entry name" value="ARM"/>
    <property type="match status" value="6"/>
</dbReference>
<dbReference type="SUPFAM" id="SSF48371">
    <property type="entry name" value="ARM repeat"/>
    <property type="match status" value="1"/>
</dbReference>